<dbReference type="EMBL" id="JAGKQH010000014">
    <property type="protein sequence ID" value="KAG6580888.1"/>
    <property type="molecule type" value="Genomic_DNA"/>
</dbReference>
<organism evidence="2 3">
    <name type="scientific">Cucurbita argyrosperma subsp. sororia</name>
    <dbReference type="NCBI Taxonomy" id="37648"/>
    <lineage>
        <taxon>Eukaryota</taxon>
        <taxon>Viridiplantae</taxon>
        <taxon>Streptophyta</taxon>
        <taxon>Embryophyta</taxon>
        <taxon>Tracheophyta</taxon>
        <taxon>Spermatophyta</taxon>
        <taxon>Magnoliopsida</taxon>
        <taxon>eudicotyledons</taxon>
        <taxon>Gunneridae</taxon>
        <taxon>Pentapetalae</taxon>
        <taxon>rosids</taxon>
        <taxon>fabids</taxon>
        <taxon>Cucurbitales</taxon>
        <taxon>Cucurbitaceae</taxon>
        <taxon>Cucurbiteae</taxon>
        <taxon>Cucurbita</taxon>
    </lineage>
</organism>
<keyword evidence="3" id="KW-1185">Reference proteome</keyword>
<evidence type="ECO:0000313" key="3">
    <source>
        <dbReference type="Proteomes" id="UP000685013"/>
    </source>
</evidence>
<sequence length="85" mass="9326">MAGMQYNFFPTDFYYPRPPPPPPPPPNSVKMLTTLPLRRTVEDEKGEQSVDEPKASPASMAMNKTVVGASISTAFLPPPSHILKN</sequence>
<dbReference type="AlphaFoldDB" id="A0AAV6MHU7"/>
<dbReference type="Proteomes" id="UP000685013">
    <property type="component" value="Chromosome 14"/>
</dbReference>
<feature type="region of interest" description="Disordered" evidence="1">
    <location>
        <begin position="40"/>
        <end position="61"/>
    </location>
</feature>
<protein>
    <submittedName>
        <fullName evidence="2">Uncharacterized protein</fullName>
    </submittedName>
</protein>
<evidence type="ECO:0000313" key="2">
    <source>
        <dbReference type="EMBL" id="KAG6580888.1"/>
    </source>
</evidence>
<evidence type="ECO:0000256" key="1">
    <source>
        <dbReference type="SAM" id="MobiDB-lite"/>
    </source>
</evidence>
<proteinExistence type="predicted"/>
<feature type="compositionally biased region" description="Basic and acidic residues" evidence="1">
    <location>
        <begin position="40"/>
        <end position="54"/>
    </location>
</feature>
<accession>A0AAV6MHU7</accession>
<feature type="non-terminal residue" evidence="2">
    <location>
        <position position="1"/>
    </location>
</feature>
<reference evidence="2 3" key="1">
    <citation type="journal article" date="2021" name="Hortic Res">
        <title>The domestication of Cucurbita argyrosperma as revealed by the genome of its wild relative.</title>
        <authorList>
            <person name="Barrera-Redondo J."/>
            <person name="Sanchez-de la Vega G."/>
            <person name="Aguirre-Liguori J.A."/>
            <person name="Castellanos-Morales G."/>
            <person name="Gutierrez-Guerrero Y.T."/>
            <person name="Aguirre-Dugua X."/>
            <person name="Aguirre-Planter E."/>
            <person name="Tenaillon M.I."/>
            <person name="Lira-Saade R."/>
            <person name="Eguiarte L.E."/>
        </authorList>
    </citation>
    <scope>NUCLEOTIDE SEQUENCE [LARGE SCALE GENOMIC DNA]</scope>
    <source>
        <strain evidence="2">JBR-2021</strain>
    </source>
</reference>
<name>A0AAV6MHU7_9ROSI</name>
<comment type="caution">
    <text evidence="2">The sequence shown here is derived from an EMBL/GenBank/DDBJ whole genome shotgun (WGS) entry which is preliminary data.</text>
</comment>
<gene>
    <name evidence="2" type="ORF">SDJN03_20890</name>
</gene>